<dbReference type="PROSITE" id="PS50240">
    <property type="entry name" value="TRYPSIN_DOM"/>
    <property type="match status" value="1"/>
</dbReference>
<keyword evidence="6" id="KW-1015">Disulfide bond</keyword>
<evidence type="ECO:0000256" key="5">
    <source>
        <dbReference type="ARBA" id="ARBA00022859"/>
    </source>
</evidence>
<protein>
    <submittedName>
        <fullName evidence="11">Peptidase S1 domain-containing protein</fullName>
    </submittedName>
</protein>
<feature type="domain" description="Peptidase S1" evidence="10">
    <location>
        <begin position="97"/>
        <end position="344"/>
    </location>
</feature>
<dbReference type="InterPro" id="IPR009003">
    <property type="entry name" value="Peptidase_S1_PA"/>
</dbReference>
<dbReference type="PANTHER" id="PTHR24258:SF129">
    <property type="entry name" value="LP15124P-RELATED"/>
    <property type="match status" value="1"/>
</dbReference>
<comment type="similarity">
    <text evidence="8">Belongs to the peptidase S1 family. CLIP subfamily.</text>
</comment>
<organism evidence="11">
    <name type="scientific">Anopheles funestus</name>
    <name type="common">African malaria mosquito</name>
    <dbReference type="NCBI Taxonomy" id="62324"/>
    <lineage>
        <taxon>Eukaryota</taxon>
        <taxon>Metazoa</taxon>
        <taxon>Ecdysozoa</taxon>
        <taxon>Arthropoda</taxon>
        <taxon>Hexapoda</taxon>
        <taxon>Insecta</taxon>
        <taxon>Pterygota</taxon>
        <taxon>Neoptera</taxon>
        <taxon>Endopterygota</taxon>
        <taxon>Diptera</taxon>
        <taxon>Nematocera</taxon>
        <taxon>Culicoidea</taxon>
        <taxon>Culicidae</taxon>
        <taxon>Anophelinae</taxon>
        <taxon>Anopheles</taxon>
    </lineage>
</organism>
<dbReference type="STRING" id="62324.A0A4Y0BQJ6"/>
<feature type="signal peptide" evidence="9">
    <location>
        <begin position="1"/>
        <end position="19"/>
    </location>
</feature>
<dbReference type="GO" id="GO:0006508">
    <property type="term" value="P:proteolysis"/>
    <property type="evidence" value="ECO:0007669"/>
    <property type="project" value="InterPro"/>
</dbReference>
<dbReference type="GO" id="GO:0004252">
    <property type="term" value="F:serine-type endopeptidase activity"/>
    <property type="evidence" value="ECO:0007669"/>
    <property type="project" value="InterPro"/>
</dbReference>
<evidence type="ECO:0000256" key="4">
    <source>
        <dbReference type="ARBA" id="ARBA00022729"/>
    </source>
</evidence>
<dbReference type="InterPro" id="IPR043504">
    <property type="entry name" value="Peptidase_S1_PA_chymotrypsin"/>
</dbReference>
<dbReference type="FunFam" id="2.40.10.10:FF:000028">
    <property type="entry name" value="Serine protease easter"/>
    <property type="match status" value="1"/>
</dbReference>
<dbReference type="SMART" id="SM00020">
    <property type="entry name" value="Tryp_SPc"/>
    <property type="match status" value="1"/>
</dbReference>
<comment type="subcellular location">
    <subcellularLocation>
        <location evidence="1">Secreted</location>
    </subcellularLocation>
</comment>
<feature type="chain" id="PRO_5021265978" evidence="9">
    <location>
        <begin position="20"/>
        <end position="373"/>
    </location>
</feature>
<evidence type="ECO:0000259" key="10">
    <source>
        <dbReference type="PROSITE" id="PS50240"/>
    </source>
</evidence>
<sequence>MYLLSVIVLLFVAQLNVESKHVVKTYEYCRGGYCVPKHFCPTGTTDELPILGQNGLQITLRVNEENECGDFMMICCKKSERRPYKNDECGISNPQGLVYNVESNLTYAKYGEFPWTVAIFQKSSKSNSSELTHVGGGTLIHPRFVLMAAHTLKDSHRYVARFGEWNMKSNFELHPTQDNEIKKYILHQLYRESTLSNDIALAFLEKRVAYSEHIRPICLPRAQDVFDSQRCIATGWGFDIRTGKPPSIMKRMEMNVIPRARCEMIFRELRIKYQLHTSVMCVEAAKDQNTCFRDGGSPLTCQRDDGSYVLAGIASWVVYCDQLDIPGGHVNVAKFASWIHGTIAINEGLHDDEASNNSKNVDDQMEVAPLQMQ</sequence>
<dbReference type="InterPro" id="IPR001314">
    <property type="entry name" value="Peptidase_S1A"/>
</dbReference>
<dbReference type="VEuPathDB" id="VectorBase:AFUN022250"/>
<keyword evidence="3" id="KW-0399">Innate immunity</keyword>
<dbReference type="GO" id="GO:0045087">
    <property type="term" value="P:innate immune response"/>
    <property type="evidence" value="ECO:0007669"/>
    <property type="project" value="UniProtKB-KW"/>
</dbReference>
<reference evidence="11" key="1">
    <citation type="submission" date="2020-05" db="UniProtKB">
        <authorList>
            <consortium name="EnsemblMetazoa"/>
        </authorList>
    </citation>
    <scope>IDENTIFICATION</scope>
    <source>
        <strain evidence="11">FUMOZ</strain>
    </source>
</reference>
<dbReference type="SUPFAM" id="SSF50494">
    <property type="entry name" value="Trypsin-like serine proteases"/>
    <property type="match status" value="1"/>
</dbReference>
<dbReference type="Pfam" id="PF00089">
    <property type="entry name" value="Trypsin"/>
    <property type="match status" value="1"/>
</dbReference>
<dbReference type="CDD" id="cd00190">
    <property type="entry name" value="Tryp_SPc"/>
    <property type="match status" value="1"/>
</dbReference>
<dbReference type="InterPro" id="IPR001254">
    <property type="entry name" value="Trypsin_dom"/>
</dbReference>
<dbReference type="GO" id="GO:0005576">
    <property type="term" value="C:extracellular region"/>
    <property type="evidence" value="ECO:0007669"/>
    <property type="project" value="UniProtKB-SubCell"/>
</dbReference>
<evidence type="ECO:0000256" key="7">
    <source>
        <dbReference type="ARBA" id="ARBA00023180"/>
    </source>
</evidence>
<name>A0A4Y0BQJ6_ANOFN</name>
<keyword evidence="5" id="KW-0391">Immunity</keyword>
<keyword evidence="2" id="KW-0964">Secreted</keyword>
<evidence type="ECO:0000256" key="9">
    <source>
        <dbReference type="SAM" id="SignalP"/>
    </source>
</evidence>
<keyword evidence="4 9" id="KW-0732">Signal</keyword>
<dbReference type="PRINTS" id="PR00722">
    <property type="entry name" value="CHYMOTRYPSIN"/>
</dbReference>
<dbReference type="VEuPathDB" id="VectorBase:AFUN2_004957"/>
<evidence type="ECO:0000256" key="6">
    <source>
        <dbReference type="ARBA" id="ARBA00023157"/>
    </source>
</evidence>
<evidence type="ECO:0000256" key="3">
    <source>
        <dbReference type="ARBA" id="ARBA00022588"/>
    </source>
</evidence>
<dbReference type="AlphaFoldDB" id="A0A4Y0BQJ6"/>
<accession>A0A4Y0BQJ6</accession>
<evidence type="ECO:0000313" key="11">
    <source>
        <dbReference type="EnsemblMetazoa" id="AFUN022250-PA"/>
    </source>
</evidence>
<keyword evidence="7" id="KW-0325">Glycoprotein</keyword>
<dbReference type="EnsemblMetazoa" id="AFUN022250-RA">
    <property type="protein sequence ID" value="AFUN022250-PA"/>
    <property type="gene ID" value="AFUN022250"/>
</dbReference>
<evidence type="ECO:0000256" key="2">
    <source>
        <dbReference type="ARBA" id="ARBA00022525"/>
    </source>
</evidence>
<evidence type="ECO:0000256" key="1">
    <source>
        <dbReference type="ARBA" id="ARBA00004613"/>
    </source>
</evidence>
<dbReference type="PANTHER" id="PTHR24258">
    <property type="entry name" value="SERINE PROTEASE-RELATED"/>
    <property type="match status" value="1"/>
</dbReference>
<dbReference type="Gene3D" id="2.40.10.10">
    <property type="entry name" value="Trypsin-like serine proteases"/>
    <property type="match status" value="2"/>
</dbReference>
<evidence type="ECO:0000256" key="8">
    <source>
        <dbReference type="ARBA" id="ARBA00024195"/>
    </source>
</evidence>
<proteinExistence type="inferred from homology"/>